<name>A0A5P9NPX4_9GAMM</name>
<feature type="signal peptide" evidence="1">
    <location>
        <begin position="1"/>
        <end position="20"/>
    </location>
</feature>
<dbReference type="AlphaFoldDB" id="A0A5P9NPX4"/>
<evidence type="ECO:0000313" key="4">
    <source>
        <dbReference type="Proteomes" id="UP000326287"/>
    </source>
</evidence>
<gene>
    <name evidence="3" type="ORF">EY643_14650</name>
</gene>
<keyword evidence="4" id="KW-1185">Reference proteome</keyword>
<keyword evidence="1" id="KW-0732">Signal</keyword>
<feature type="domain" description="ChrR-like cupin" evidence="2">
    <location>
        <begin position="30"/>
        <end position="132"/>
    </location>
</feature>
<dbReference type="Pfam" id="PF12973">
    <property type="entry name" value="Cupin_7"/>
    <property type="match status" value="1"/>
</dbReference>
<organism evidence="3 4">
    <name type="scientific">Halioglobus maricola</name>
    <dbReference type="NCBI Taxonomy" id="2601894"/>
    <lineage>
        <taxon>Bacteria</taxon>
        <taxon>Pseudomonadati</taxon>
        <taxon>Pseudomonadota</taxon>
        <taxon>Gammaproteobacteria</taxon>
        <taxon>Cellvibrionales</taxon>
        <taxon>Halieaceae</taxon>
        <taxon>Halioglobus</taxon>
    </lineage>
</organism>
<dbReference type="OrthoDB" id="1433532at2"/>
<dbReference type="InterPro" id="IPR025979">
    <property type="entry name" value="ChrR-like_cupin_dom"/>
</dbReference>
<dbReference type="Gene3D" id="2.60.120.10">
    <property type="entry name" value="Jelly Rolls"/>
    <property type="match status" value="1"/>
</dbReference>
<reference evidence="3 4" key="1">
    <citation type="submission" date="2019-02" db="EMBL/GenBank/DDBJ databases">
        <authorList>
            <person name="Li S.-H."/>
        </authorList>
    </citation>
    <scope>NUCLEOTIDE SEQUENCE [LARGE SCALE GENOMIC DNA]</scope>
    <source>
        <strain evidence="3 4">IMCC14385</strain>
    </source>
</reference>
<sequence length="142" mass="15255">MESLLITGCCALALSTSAMAAGPLAITGTDKNIQWAPCPPFFEQTCRLGVLHGNPAEPNADVFFRLDGGEAFPTHTHSSAERMVLVQGKLRVEYEGHDAVTLEPGTYAYGPAEMPHKGQCLSEERCILFIAFEAPVDAFAVD</sequence>
<dbReference type="KEGG" id="halc:EY643_14650"/>
<dbReference type="Proteomes" id="UP000326287">
    <property type="component" value="Chromosome"/>
</dbReference>
<accession>A0A5P9NPX4</accession>
<evidence type="ECO:0000256" key="1">
    <source>
        <dbReference type="SAM" id="SignalP"/>
    </source>
</evidence>
<dbReference type="EMBL" id="CP036422">
    <property type="protein sequence ID" value="QFU77923.1"/>
    <property type="molecule type" value="Genomic_DNA"/>
</dbReference>
<evidence type="ECO:0000313" key="3">
    <source>
        <dbReference type="EMBL" id="QFU77923.1"/>
    </source>
</evidence>
<protein>
    <submittedName>
        <fullName evidence="3">Cupin domain-containing protein</fullName>
    </submittedName>
</protein>
<dbReference type="InterPro" id="IPR014710">
    <property type="entry name" value="RmlC-like_jellyroll"/>
</dbReference>
<evidence type="ECO:0000259" key="2">
    <source>
        <dbReference type="Pfam" id="PF12973"/>
    </source>
</evidence>
<dbReference type="InterPro" id="IPR011051">
    <property type="entry name" value="RmlC_Cupin_sf"/>
</dbReference>
<dbReference type="SUPFAM" id="SSF51182">
    <property type="entry name" value="RmlC-like cupins"/>
    <property type="match status" value="1"/>
</dbReference>
<feature type="chain" id="PRO_5024980330" evidence="1">
    <location>
        <begin position="21"/>
        <end position="142"/>
    </location>
</feature>
<proteinExistence type="predicted"/>